<dbReference type="UniPathway" id="UPA00219"/>
<dbReference type="RefSeq" id="WP_017009102.1">
    <property type="nucleotide sequence ID" value="NZ_FOWR01000017.1"/>
</dbReference>
<dbReference type="PANTHER" id="PTHR41533">
    <property type="entry name" value="L,D-TRANSPEPTIDASE HI_1667-RELATED"/>
    <property type="match status" value="1"/>
</dbReference>
<feature type="signal peptide" evidence="8">
    <location>
        <begin position="1"/>
        <end position="23"/>
    </location>
</feature>
<comment type="pathway">
    <text evidence="1 7">Cell wall biogenesis; peptidoglycan biosynthesis.</text>
</comment>
<proteinExistence type="inferred from homology"/>
<dbReference type="InterPro" id="IPR038063">
    <property type="entry name" value="Transpep_catalytic_dom"/>
</dbReference>
<reference evidence="10 11" key="1">
    <citation type="submission" date="2016-10" db="EMBL/GenBank/DDBJ databases">
        <authorList>
            <person name="de Groot N.N."/>
        </authorList>
    </citation>
    <scope>NUCLEOTIDE SEQUENCE [LARGE SCALE GENOMIC DNA]</scope>
    <source>
        <strain evidence="10 11">DSM 15893</strain>
    </source>
</reference>
<evidence type="ECO:0000256" key="4">
    <source>
        <dbReference type="ARBA" id="ARBA00022960"/>
    </source>
</evidence>
<evidence type="ECO:0000259" key="9">
    <source>
        <dbReference type="PROSITE" id="PS52029"/>
    </source>
</evidence>
<sequence length="548" mass="62871">MVFARMLFKTLLVFALLPLPVWANVGNVEPNKPSENAITWIQQAEAESGVVTYTQDLAMIYEYFSFSPIWHDYRAKDELETQINIISLAGISQEFEWRAVLLRELRVSGDWRAYDVFATDSLLALISYNSQVPLHGKSWFFGTDINDTFPSPTKTQTTNLLMAASRNALYDYAFSLRPETSQYREMAKAIVALQDENTSYWPKFTQRGLIKHGNKLVDSDSLITSLERHGVLSTEEAQRLKLKHVGFYNAVMVQAVKRFQQSHGLKTDGVIGNKTRYWLNKSVDNRIQILALNMERLRLWPTGRDRILLVNIPNYEMELWMDKQLILDSKVVVGRPSRRTPLFTSRLDSVVFNPHWNVPVTIMRKDILPKVSVDNDYLSKHSYTVLSSWSNGEVIPPDSIDWETVTPNNFPYRLQQSPGNFNALGRYKFNTPNGNAIYLHDTPAKGLFNRASRAFSSGCIRVQKAEVLAEVLLDKSGLEMGDYDYYRKTPKTKWVTLRKKISVHTIYQTAWVNEDGEVQFRDDVYDYDARPKRTIDPSASLTASTNQS</sequence>
<keyword evidence="6 7" id="KW-0961">Cell wall biogenesis/degradation</keyword>
<dbReference type="GO" id="GO:0008360">
    <property type="term" value="P:regulation of cell shape"/>
    <property type="evidence" value="ECO:0007669"/>
    <property type="project" value="UniProtKB-UniRule"/>
</dbReference>
<dbReference type="SUPFAM" id="SSF141523">
    <property type="entry name" value="L,D-transpeptidase catalytic domain-like"/>
    <property type="match status" value="1"/>
</dbReference>
<keyword evidence="5 7" id="KW-0573">Peptidoglycan synthesis</keyword>
<evidence type="ECO:0000256" key="7">
    <source>
        <dbReference type="PROSITE-ProRule" id="PRU01373"/>
    </source>
</evidence>
<evidence type="ECO:0000256" key="1">
    <source>
        <dbReference type="ARBA" id="ARBA00004752"/>
    </source>
</evidence>
<dbReference type="GeneID" id="35870927"/>
<dbReference type="AlphaFoldDB" id="A0A1I5RAE1"/>
<evidence type="ECO:0000256" key="5">
    <source>
        <dbReference type="ARBA" id="ARBA00022984"/>
    </source>
</evidence>
<feature type="domain" description="L,D-TPase catalytic" evidence="9">
    <location>
        <begin position="306"/>
        <end position="483"/>
    </location>
</feature>
<dbReference type="InterPro" id="IPR045380">
    <property type="entry name" value="LD_TPept_scaffold_dom"/>
</dbReference>
<accession>A0A1I5RAE1</accession>
<name>A0A1I5RAE1_9GAMM</name>
<dbReference type="OrthoDB" id="9778545at2"/>
<dbReference type="Proteomes" id="UP000182692">
    <property type="component" value="Unassembled WGS sequence"/>
</dbReference>
<dbReference type="InterPro" id="IPR005490">
    <property type="entry name" value="LD_TPept_cat_dom"/>
</dbReference>
<comment type="similarity">
    <text evidence="2">Belongs to the YkuD family.</text>
</comment>
<feature type="chain" id="PRO_5010249617" evidence="8">
    <location>
        <begin position="24"/>
        <end position="548"/>
    </location>
</feature>
<dbReference type="EMBL" id="FOWR01000017">
    <property type="protein sequence ID" value="SFP55370.1"/>
    <property type="molecule type" value="Genomic_DNA"/>
</dbReference>
<dbReference type="PROSITE" id="PS52029">
    <property type="entry name" value="LD_TPASE"/>
    <property type="match status" value="1"/>
</dbReference>
<gene>
    <name evidence="10" type="ORF">SAMN03084138_02495</name>
</gene>
<dbReference type="PANTHER" id="PTHR41533:SF1">
    <property type="entry name" value="L,D-TRANSPEPTIDASE YCBB-RELATED"/>
    <property type="match status" value="1"/>
</dbReference>
<dbReference type="InterPro" id="IPR052905">
    <property type="entry name" value="LD-transpeptidase_YkuD-like"/>
</dbReference>
<organism evidence="10 11">
    <name type="scientific">Enterovibrio norvegicus DSM 15893</name>
    <dbReference type="NCBI Taxonomy" id="1121869"/>
    <lineage>
        <taxon>Bacteria</taxon>
        <taxon>Pseudomonadati</taxon>
        <taxon>Pseudomonadota</taxon>
        <taxon>Gammaproteobacteria</taxon>
        <taxon>Vibrionales</taxon>
        <taxon>Vibrionaceae</taxon>
        <taxon>Enterovibrio</taxon>
    </lineage>
</organism>
<dbReference type="Gene3D" id="2.40.440.10">
    <property type="entry name" value="L,D-transpeptidase catalytic domain-like"/>
    <property type="match status" value="1"/>
</dbReference>
<evidence type="ECO:0000313" key="11">
    <source>
        <dbReference type="Proteomes" id="UP000182692"/>
    </source>
</evidence>
<dbReference type="Pfam" id="PF01471">
    <property type="entry name" value="PG_binding_1"/>
    <property type="match status" value="1"/>
</dbReference>
<dbReference type="InterPro" id="IPR036366">
    <property type="entry name" value="PGBDSf"/>
</dbReference>
<evidence type="ECO:0000256" key="6">
    <source>
        <dbReference type="ARBA" id="ARBA00023316"/>
    </source>
</evidence>
<protein>
    <submittedName>
        <fullName evidence="10">Murein L,D-transpeptidase YcbB/YkuD</fullName>
    </submittedName>
</protein>
<feature type="active site" description="Proton donor/acceptor" evidence="7">
    <location>
        <position position="440"/>
    </location>
</feature>
<evidence type="ECO:0000256" key="8">
    <source>
        <dbReference type="SAM" id="SignalP"/>
    </source>
</evidence>
<evidence type="ECO:0000256" key="3">
    <source>
        <dbReference type="ARBA" id="ARBA00022679"/>
    </source>
</evidence>
<keyword evidence="3" id="KW-0808">Transferase</keyword>
<dbReference type="Gene3D" id="1.10.101.10">
    <property type="entry name" value="PGBD-like superfamily/PGBD"/>
    <property type="match status" value="1"/>
</dbReference>
<dbReference type="SUPFAM" id="SSF47090">
    <property type="entry name" value="PGBD-like"/>
    <property type="match status" value="1"/>
</dbReference>
<dbReference type="InterPro" id="IPR036365">
    <property type="entry name" value="PGBD-like_sf"/>
</dbReference>
<dbReference type="CDD" id="cd16913">
    <property type="entry name" value="YkuD_like"/>
    <property type="match status" value="1"/>
</dbReference>
<dbReference type="GO" id="GO:0071555">
    <property type="term" value="P:cell wall organization"/>
    <property type="evidence" value="ECO:0007669"/>
    <property type="project" value="UniProtKB-UniRule"/>
</dbReference>
<dbReference type="Pfam" id="PF20142">
    <property type="entry name" value="Scaffold"/>
    <property type="match status" value="1"/>
</dbReference>
<evidence type="ECO:0000256" key="2">
    <source>
        <dbReference type="ARBA" id="ARBA00005992"/>
    </source>
</evidence>
<keyword evidence="8" id="KW-0732">Signal</keyword>
<keyword evidence="4 7" id="KW-0133">Cell shape</keyword>
<dbReference type="GO" id="GO:0016740">
    <property type="term" value="F:transferase activity"/>
    <property type="evidence" value="ECO:0007669"/>
    <property type="project" value="UniProtKB-KW"/>
</dbReference>
<feature type="active site" description="Nucleophile" evidence="7">
    <location>
        <position position="459"/>
    </location>
</feature>
<dbReference type="GO" id="GO:0004180">
    <property type="term" value="F:carboxypeptidase activity"/>
    <property type="evidence" value="ECO:0007669"/>
    <property type="project" value="UniProtKB-ARBA"/>
</dbReference>
<dbReference type="Pfam" id="PF03734">
    <property type="entry name" value="YkuD"/>
    <property type="match status" value="1"/>
</dbReference>
<dbReference type="InterPro" id="IPR002477">
    <property type="entry name" value="Peptidoglycan-bd-like"/>
</dbReference>
<dbReference type="GO" id="GO:0009252">
    <property type="term" value="P:peptidoglycan biosynthetic process"/>
    <property type="evidence" value="ECO:0007669"/>
    <property type="project" value="UniProtKB-UniPathway"/>
</dbReference>
<evidence type="ECO:0000313" key="10">
    <source>
        <dbReference type="EMBL" id="SFP55370.1"/>
    </source>
</evidence>
<dbReference type="STRING" id="1121869.SAMN03084138_02495"/>